<dbReference type="Gene3D" id="2.170.210.10">
    <property type="entry name" value="DNA double-strand break repair and VJ recombination XRCC4, N-terminal"/>
    <property type="match status" value="1"/>
</dbReference>
<evidence type="ECO:0000256" key="2">
    <source>
        <dbReference type="ARBA" id="ARBA00022763"/>
    </source>
</evidence>
<evidence type="ECO:0000259" key="9">
    <source>
        <dbReference type="Pfam" id="PF09302"/>
    </source>
</evidence>
<feature type="domain" description="XLF-like coiled-coil region" evidence="10">
    <location>
        <begin position="139"/>
        <end position="183"/>
    </location>
</feature>
<dbReference type="InterPro" id="IPR015381">
    <property type="entry name" value="XLF-like_N"/>
</dbReference>
<evidence type="ECO:0000256" key="6">
    <source>
        <dbReference type="ARBA" id="ARBA00025747"/>
    </source>
</evidence>
<accession>A0A8S4N3W8</accession>
<reference evidence="11" key="1">
    <citation type="submission" date="2022-03" db="EMBL/GenBank/DDBJ databases">
        <authorList>
            <person name="Martin C."/>
        </authorList>
    </citation>
    <scope>NUCLEOTIDE SEQUENCE</scope>
</reference>
<keyword evidence="3" id="KW-0238">DNA-binding</keyword>
<dbReference type="AlphaFoldDB" id="A0A8S4N3W8"/>
<dbReference type="PANTHER" id="PTHR32235:SF1">
    <property type="entry name" value="NON-HOMOLOGOUS END-JOINING FACTOR 1"/>
    <property type="match status" value="1"/>
</dbReference>
<comment type="subcellular location">
    <subcellularLocation>
        <location evidence="1">Nucleus</location>
    </subcellularLocation>
</comment>
<dbReference type="Pfam" id="PF09302">
    <property type="entry name" value="XLF"/>
    <property type="match status" value="1"/>
</dbReference>
<evidence type="ECO:0000256" key="1">
    <source>
        <dbReference type="ARBA" id="ARBA00004123"/>
    </source>
</evidence>
<protein>
    <recommendedName>
        <fullName evidence="7">Non-homologous end-joining factor 1</fullName>
    </recommendedName>
</protein>
<dbReference type="InterPro" id="IPR053829">
    <property type="entry name" value="XLF-like_CC"/>
</dbReference>
<keyword evidence="5" id="KW-0539">Nucleus</keyword>
<dbReference type="Pfam" id="PF21928">
    <property type="entry name" value="XLF_CC"/>
    <property type="match status" value="1"/>
</dbReference>
<evidence type="ECO:0000256" key="3">
    <source>
        <dbReference type="ARBA" id="ARBA00023125"/>
    </source>
</evidence>
<dbReference type="GO" id="GO:0032807">
    <property type="term" value="C:DNA ligase IV complex"/>
    <property type="evidence" value="ECO:0007669"/>
    <property type="project" value="TreeGrafter"/>
</dbReference>
<comment type="similarity">
    <text evidence="6">Belongs to the XRCC4-XLF family. XLF subfamily.</text>
</comment>
<dbReference type="Gene3D" id="1.10.287.450">
    <property type="entry name" value="Helix hairpin bin"/>
    <property type="match status" value="1"/>
</dbReference>
<sequence>MAKESEWRRSWSPTIDAQSWKHFKVAPENETESETPNYIFKTKFSDNSYEIMVSDFKNIWHNKEDGENIDRICKKLNPSVEASTKRLVEQIRSSLAEKIDSSTFAVSVQGDVLQWVVNSQLAELPFKWQFECTLNNHLLSSQLTMPLVAMVGELTRRQQELTSLLKNKDKEIDDYKSQGVKTSRKHLMTTKFDELTFNKNMATSKGFEGVVRQPVVSGFSAGGQNMYSDVMTKMAWINRPIEEAQADGSSLAAEGASLISEIPGGQTWENRVPESLGKGLSPTVSPARPGAKRTPDQSPGNKRARLSSPEQSPVKDAELIRREALEKKLAEEEIKLEQKAKKKKKKGLF</sequence>
<feature type="domain" description="XLF-like N-terminal" evidence="9">
    <location>
        <begin position="19"/>
        <end position="133"/>
    </location>
</feature>
<organism evidence="11 12">
    <name type="scientific">Owenia fusiformis</name>
    <name type="common">Polychaete worm</name>
    <dbReference type="NCBI Taxonomy" id="6347"/>
    <lineage>
        <taxon>Eukaryota</taxon>
        <taxon>Metazoa</taxon>
        <taxon>Spiralia</taxon>
        <taxon>Lophotrochozoa</taxon>
        <taxon>Annelida</taxon>
        <taxon>Polychaeta</taxon>
        <taxon>Sedentaria</taxon>
        <taxon>Canalipalpata</taxon>
        <taxon>Sabellida</taxon>
        <taxon>Oweniida</taxon>
        <taxon>Oweniidae</taxon>
        <taxon>Owenia</taxon>
    </lineage>
</organism>
<dbReference type="GO" id="GO:0045027">
    <property type="term" value="F:DNA end binding"/>
    <property type="evidence" value="ECO:0007669"/>
    <property type="project" value="TreeGrafter"/>
</dbReference>
<proteinExistence type="inferred from homology"/>
<name>A0A8S4N3W8_OWEFU</name>
<dbReference type="InterPro" id="IPR038051">
    <property type="entry name" value="XRCC4-like_N_sf"/>
</dbReference>
<gene>
    <name evidence="11" type="ORF">OFUS_LOCUS2882</name>
</gene>
<keyword evidence="2" id="KW-0227">DNA damage</keyword>
<feature type="region of interest" description="Disordered" evidence="8">
    <location>
        <begin position="262"/>
        <end position="318"/>
    </location>
</feature>
<dbReference type="Proteomes" id="UP000749559">
    <property type="component" value="Unassembled WGS sequence"/>
</dbReference>
<evidence type="ECO:0000256" key="7">
    <source>
        <dbReference type="ARBA" id="ARBA00044529"/>
    </source>
</evidence>
<dbReference type="EMBL" id="CAIIXF020000001">
    <property type="protein sequence ID" value="CAH1775594.1"/>
    <property type="molecule type" value="Genomic_DNA"/>
</dbReference>
<keyword evidence="12" id="KW-1185">Reference proteome</keyword>
<evidence type="ECO:0000256" key="4">
    <source>
        <dbReference type="ARBA" id="ARBA00023204"/>
    </source>
</evidence>
<keyword evidence="4" id="KW-0234">DNA repair</keyword>
<comment type="caution">
    <text evidence="11">The sequence shown here is derived from an EMBL/GenBank/DDBJ whole genome shotgun (WGS) entry which is preliminary data.</text>
</comment>
<dbReference type="InterPro" id="IPR052287">
    <property type="entry name" value="NHEJ_factor"/>
</dbReference>
<evidence type="ECO:0000259" key="10">
    <source>
        <dbReference type="Pfam" id="PF21928"/>
    </source>
</evidence>
<evidence type="ECO:0000256" key="5">
    <source>
        <dbReference type="ARBA" id="ARBA00023242"/>
    </source>
</evidence>
<dbReference type="GO" id="GO:0006303">
    <property type="term" value="P:double-strand break repair via nonhomologous end joining"/>
    <property type="evidence" value="ECO:0007669"/>
    <property type="project" value="TreeGrafter"/>
</dbReference>
<dbReference type="PANTHER" id="PTHR32235">
    <property type="entry name" value="NON-HOMOLOGOUS END-JOINING FACTOR 1"/>
    <property type="match status" value="1"/>
</dbReference>
<dbReference type="OrthoDB" id="2155935at2759"/>
<evidence type="ECO:0000313" key="11">
    <source>
        <dbReference type="EMBL" id="CAH1775594.1"/>
    </source>
</evidence>
<evidence type="ECO:0000313" key="12">
    <source>
        <dbReference type="Proteomes" id="UP000749559"/>
    </source>
</evidence>
<dbReference type="CDD" id="cd22285">
    <property type="entry name" value="HD_XLF_N"/>
    <property type="match status" value="1"/>
</dbReference>
<evidence type="ECO:0000256" key="8">
    <source>
        <dbReference type="SAM" id="MobiDB-lite"/>
    </source>
</evidence>